<evidence type="ECO:0000313" key="1">
    <source>
        <dbReference type="EMBL" id="GAC29716.1"/>
    </source>
</evidence>
<evidence type="ECO:0008006" key="3">
    <source>
        <dbReference type="Google" id="ProtNLM"/>
    </source>
</evidence>
<name>K6Z0I7_9ALTE</name>
<protein>
    <recommendedName>
        <fullName evidence="3">Bacterial surface antigen (D15) domain-containing protein</fullName>
    </recommendedName>
</protein>
<proteinExistence type="predicted"/>
<dbReference type="AlphaFoldDB" id="K6Z0I7"/>
<reference evidence="2" key="1">
    <citation type="journal article" date="2014" name="Environ. Microbiol.">
        <title>Comparative genomics of the marine bacterial genus Glaciecola reveals the high degree of genomic diversity and genomic characteristic for cold adaptation.</title>
        <authorList>
            <person name="Qin Q.L."/>
            <person name="Xie B.B."/>
            <person name="Yu Y."/>
            <person name="Shu Y.L."/>
            <person name="Rong J.C."/>
            <person name="Zhang Y.J."/>
            <person name="Zhao D.L."/>
            <person name="Chen X.L."/>
            <person name="Zhang X.Y."/>
            <person name="Chen B."/>
            <person name="Zhou B.C."/>
            <person name="Zhang Y.Z."/>
        </authorList>
    </citation>
    <scope>NUCLEOTIDE SEQUENCE [LARGE SCALE GENOMIC DNA]</scope>
    <source>
        <strain evidence="2">ACAM 615</strain>
    </source>
</reference>
<organism evidence="1 2">
    <name type="scientific">Brumicola pallidula DSM 14239 = ACAM 615</name>
    <dbReference type="NCBI Taxonomy" id="1121922"/>
    <lineage>
        <taxon>Bacteria</taxon>
        <taxon>Pseudomonadati</taxon>
        <taxon>Pseudomonadota</taxon>
        <taxon>Gammaproteobacteria</taxon>
        <taxon>Alteromonadales</taxon>
        <taxon>Alteromonadaceae</taxon>
        <taxon>Brumicola</taxon>
    </lineage>
</organism>
<dbReference type="EMBL" id="BAEQ01000050">
    <property type="protein sequence ID" value="GAC29716.1"/>
    <property type="molecule type" value="Genomic_DNA"/>
</dbReference>
<dbReference type="Proteomes" id="UP000006251">
    <property type="component" value="Unassembled WGS sequence"/>
</dbReference>
<keyword evidence="2" id="KW-1185">Reference proteome</keyword>
<evidence type="ECO:0000313" key="2">
    <source>
        <dbReference type="Proteomes" id="UP000006251"/>
    </source>
</evidence>
<sequence>MQLRLALSPSDDGDQVDNWAYRLHYQHSFNDRVRGRIVMQYRDRDTFEYEYVRAEMLYNFKKKETDGMWSSGIRFDVRQRRSDNPEEFAMHWTNQWDLKNGIRVRGIVVGSWEFGGDNAGSGTEIQTRSSVSKKLDNGLTVGVEMFNDLGRIGSFGSFNSQSHQIGPMAGGTIGGLKYEVRYLAGVSNGSRDHNFGFRINKSF</sequence>
<comment type="caution">
    <text evidence="1">The sequence shown here is derived from an EMBL/GenBank/DDBJ whole genome shotgun (WGS) entry which is preliminary data.</text>
</comment>
<gene>
    <name evidence="1" type="ORF">GPAL_2865</name>
</gene>
<accession>K6Z0I7</accession>